<dbReference type="AlphaFoldDB" id="A0A7R9R0D2"/>
<dbReference type="Proteomes" id="UP000728032">
    <property type="component" value="Unassembled WGS sequence"/>
</dbReference>
<accession>A0A7R9R0D2</accession>
<protein>
    <submittedName>
        <fullName evidence="1">Uncharacterized protein</fullName>
    </submittedName>
</protein>
<organism evidence="1">
    <name type="scientific">Oppiella nova</name>
    <dbReference type="NCBI Taxonomy" id="334625"/>
    <lineage>
        <taxon>Eukaryota</taxon>
        <taxon>Metazoa</taxon>
        <taxon>Ecdysozoa</taxon>
        <taxon>Arthropoda</taxon>
        <taxon>Chelicerata</taxon>
        <taxon>Arachnida</taxon>
        <taxon>Acari</taxon>
        <taxon>Acariformes</taxon>
        <taxon>Sarcoptiformes</taxon>
        <taxon>Oribatida</taxon>
        <taxon>Brachypylina</taxon>
        <taxon>Oppioidea</taxon>
        <taxon>Oppiidae</taxon>
        <taxon>Oppiella</taxon>
    </lineage>
</organism>
<name>A0A7R9R0D2_9ACAR</name>
<dbReference type="EMBL" id="CAJPVJ010043234">
    <property type="protein sequence ID" value="CAG2182220.1"/>
    <property type="molecule type" value="Genomic_DNA"/>
</dbReference>
<keyword evidence="2" id="KW-1185">Reference proteome</keyword>
<feature type="non-terminal residue" evidence="1">
    <location>
        <position position="1"/>
    </location>
</feature>
<gene>
    <name evidence="1" type="ORF">ONB1V03_LOCUS21641</name>
</gene>
<dbReference type="EMBL" id="OC958059">
    <property type="protein sequence ID" value="CAD7665083.1"/>
    <property type="molecule type" value="Genomic_DNA"/>
</dbReference>
<evidence type="ECO:0000313" key="1">
    <source>
        <dbReference type="EMBL" id="CAD7665083.1"/>
    </source>
</evidence>
<sequence>MAFRCINAYHLSDKFVRKALLNPSATQHYVRIYPLLGGGRGYPHPLHPVKRNLRLLESTHFLPKFNDLLNEFRVYLCAKGAPPKGFEKFFEPNGSRA</sequence>
<proteinExistence type="predicted"/>
<evidence type="ECO:0000313" key="2">
    <source>
        <dbReference type="Proteomes" id="UP000728032"/>
    </source>
</evidence>
<reference evidence="1" key="1">
    <citation type="submission" date="2020-11" db="EMBL/GenBank/DDBJ databases">
        <authorList>
            <person name="Tran Van P."/>
        </authorList>
    </citation>
    <scope>NUCLEOTIDE SEQUENCE</scope>
</reference>